<dbReference type="CDD" id="cd05233">
    <property type="entry name" value="SDR_c"/>
    <property type="match status" value="1"/>
</dbReference>
<dbReference type="Pfam" id="PF13561">
    <property type="entry name" value="adh_short_C2"/>
    <property type="match status" value="1"/>
</dbReference>
<dbReference type="GO" id="GO:0016616">
    <property type="term" value="F:oxidoreductase activity, acting on the CH-OH group of donors, NAD or NADP as acceptor"/>
    <property type="evidence" value="ECO:0007669"/>
    <property type="project" value="TreeGrafter"/>
</dbReference>
<organism evidence="2 3">
    <name type="scientific">Verruconis gallopava</name>
    <dbReference type="NCBI Taxonomy" id="253628"/>
    <lineage>
        <taxon>Eukaryota</taxon>
        <taxon>Fungi</taxon>
        <taxon>Dikarya</taxon>
        <taxon>Ascomycota</taxon>
        <taxon>Pezizomycotina</taxon>
        <taxon>Dothideomycetes</taxon>
        <taxon>Pleosporomycetidae</taxon>
        <taxon>Venturiales</taxon>
        <taxon>Sympoventuriaceae</taxon>
        <taxon>Verruconis</taxon>
    </lineage>
</organism>
<dbReference type="InterPro" id="IPR002347">
    <property type="entry name" value="SDR_fam"/>
</dbReference>
<comment type="similarity">
    <text evidence="1">Belongs to the short-chain dehydrogenases/reductases (SDR) family.</text>
</comment>
<dbReference type="PANTHER" id="PTHR42760">
    <property type="entry name" value="SHORT-CHAIN DEHYDROGENASES/REDUCTASES FAMILY MEMBER"/>
    <property type="match status" value="1"/>
</dbReference>
<dbReference type="Proteomes" id="UP000053259">
    <property type="component" value="Unassembled WGS sequence"/>
</dbReference>
<gene>
    <name evidence="2" type="ORF">PV09_09681</name>
</gene>
<sequence>NDHIKDVKVEDFDWMYQTNVLGPLLMVQAVEKYLPNDRSGRIVNLSSISSSEEFHGQTVYGGTKAAVESMTRTCARELCERCTVNSINPGPVLTDTWTGMPPSHRNGLKDWMAHSPLAAARKGIDSEELIEQAIDAGGRPGYPSEIAGIVGMLCSEESGWCTGQSVCANGGMRMAI</sequence>
<dbReference type="STRING" id="253628.A0A0D1YCY8"/>
<dbReference type="GO" id="GO:0006633">
    <property type="term" value="P:fatty acid biosynthetic process"/>
    <property type="evidence" value="ECO:0007669"/>
    <property type="project" value="TreeGrafter"/>
</dbReference>
<feature type="non-terminal residue" evidence="2">
    <location>
        <position position="1"/>
    </location>
</feature>
<proteinExistence type="inferred from homology"/>
<evidence type="ECO:0000256" key="1">
    <source>
        <dbReference type="ARBA" id="ARBA00006484"/>
    </source>
</evidence>
<dbReference type="GeneID" id="27317654"/>
<dbReference type="GO" id="GO:0048038">
    <property type="term" value="F:quinone binding"/>
    <property type="evidence" value="ECO:0007669"/>
    <property type="project" value="TreeGrafter"/>
</dbReference>
<dbReference type="InParanoid" id="A0A0D1YCY8"/>
<dbReference type="RefSeq" id="XP_016208386.1">
    <property type="nucleotide sequence ID" value="XM_016363790.1"/>
</dbReference>
<dbReference type="HOGENOM" id="CLU_010194_1_3_1"/>
<reference evidence="2 3" key="1">
    <citation type="submission" date="2015-01" db="EMBL/GenBank/DDBJ databases">
        <title>The Genome Sequence of Ochroconis gallopava CBS43764.</title>
        <authorList>
            <consortium name="The Broad Institute Genomics Platform"/>
            <person name="Cuomo C."/>
            <person name="de Hoog S."/>
            <person name="Gorbushina A."/>
            <person name="Stielow B."/>
            <person name="Teixiera M."/>
            <person name="Abouelleil A."/>
            <person name="Chapman S.B."/>
            <person name="Priest M."/>
            <person name="Young S.K."/>
            <person name="Wortman J."/>
            <person name="Nusbaum C."/>
            <person name="Birren B."/>
        </authorList>
    </citation>
    <scope>NUCLEOTIDE SEQUENCE [LARGE SCALE GENOMIC DNA]</scope>
    <source>
        <strain evidence="2 3">CBS 43764</strain>
    </source>
</reference>
<dbReference type="Gene3D" id="3.40.50.720">
    <property type="entry name" value="NAD(P)-binding Rossmann-like Domain"/>
    <property type="match status" value="1"/>
</dbReference>
<dbReference type="PANTHER" id="PTHR42760:SF111">
    <property type="entry name" value="3-OXOACYL-(ACYL-CARRIER-PROTEIN) REDUCTASE (AFU_ORTHOLOGUE AFUA_1G10100)"/>
    <property type="match status" value="1"/>
</dbReference>
<dbReference type="InterPro" id="IPR036291">
    <property type="entry name" value="NAD(P)-bd_dom_sf"/>
</dbReference>
<name>A0A0D1YCY8_9PEZI</name>
<dbReference type="VEuPathDB" id="FungiDB:PV09_09681"/>
<dbReference type="SUPFAM" id="SSF51735">
    <property type="entry name" value="NAD(P)-binding Rossmann-fold domains"/>
    <property type="match status" value="1"/>
</dbReference>
<dbReference type="EMBL" id="KN847650">
    <property type="protein sequence ID" value="KIV98516.1"/>
    <property type="molecule type" value="Genomic_DNA"/>
</dbReference>
<dbReference type="OrthoDB" id="47007at2759"/>
<dbReference type="AlphaFoldDB" id="A0A0D1YCY8"/>
<evidence type="ECO:0008006" key="4">
    <source>
        <dbReference type="Google" id="ProtNLM"/>
    </source>
</evidence>
<dbReference type="PRINTS" id="PR00081">
    <property type="entry name" value="GDHRDH"/>
</dbReference>
<evidence type="ECO:0000313" key="2">
    <source>
        <dbReference type="EMBL" id="KIV98516.1"/>
    </source>
</evidence>
<dbReference type="PRINTS" id="PR00080">
    <property type="entry name" value="SDRFAMILY"/>
</dbReference>
<keyword evidence="3" id="KW-1185">Reference proteome</keyword>
<evidence type="ECO:0000313" key="3">
    <source>
        <dbReference type="Proteomes" id="UP000053259"/>
    </source>
</evidence>
<protein>
    <recommendedName>
        <fullName evidence="4">Oxidoreductase</fullName>
    </recommendedName>
</protein>
<accession>A0A0D1YCY8</accession>